<evidence type="ECO:0000313" key="6">
    <source>
        <dbReference type="EMBL" id="OHT02095.1"/>
    </source>
</evidence>
<dbReference type="SMART" id="SM00220">
    <property type="entry name" value="S_TKc"/>
    <property type="match status" value="1"/>
</dbReference>
<dbReference type="PROSITE" id="PS00108">
    <property type="entry name" value="PROTEIN_KINASE_ST"/>
    <property type="match status" value="1"/>
</dbReference>
<evidence type="ECO:0000259" key="5">
    <source>
        <dbReference type="PROSITE" id="PS50011"/>
    </source>
</evidence>
<dbReference type="PANTHER" id="PTHR24348:SF22">
    <property type="entry name" value="NON-SPECIFIC SERINE_THREONINE PROTEIN KINASE"/>
    <property type="match status" value="1"/>
</dbReference>
<dbReference type="PANTHER" id="PTHR24348">
    <property type="entry name" value="SERINE/THREONINE-PROTEIN KINASE UNC-51-RELATED"/>
    <property type="match status" value="1"/>
</dbReference>
<dbReference type="Pfam" id="PF00069">
    <property type="entry name" value="Pkinase"/>
    <property type="match status" value="1"/>
</dbReference>
<dbReference type="InterPro" id="IPR011009">
    <property type="entry name" value="Kinase-like_dom_sf"/>
</dbReference>
<dbReference type="GO" id="GO:0000407">
    <property type="term" value="C:phagophore assembly site"/>
    <property type="evidence" value="ECO:0007669"/>
    <property type="project" value="TreeGrafter"/>
</dbReference>
<dbReference type="InterPro" id="IPR045269">
    <property type="entry name" value="Atg1-like"/>
</dbReference>
<keyword evidence="2" id="KW-0547">Nucleotide-binding</keyword>
<evidence type="ECO:0000313" key="7">
    <source>
        <dbReference type="Proteomes" id="UP000179807"/>
    </source>
</evidence>
<dbReference type="SUPFAM" id="SSF56112">
    <property type="entry name" value="Protein kinase-like (PK-like)"/>
    <property type="match status" value="1"/>
</dbReference>
<dbReference type="EMBL" id="MLAK01000882">
    <property type="protein sequence ID" value="OHT02095.1"/>
    <property type="molecule type" value="Genomic_DNA"/>
</dbReference>
<dbReference type="GO" id="GO:0005776">
    <property type="term" value="C:autophagosome"/>
    <property type="evidence" value="ECO:0007669"/>
    <property type="project" value="TreeGrafter"/>
</dbReference>
<dbReference type="GO" id="GO:0005829">
    <property type="term" value="C:cytosol"/>
    <property type="evidence" value="ECO:0007669"/>
    <property type="project" value="TreeGrafter"/>
</dbReference>
<dbReference type="SMART" id="SM00671">
    <property type="entry name" value="SEL1"/>
    <property type="match status" value="3"/>
</dbReference>
<dbReference type="GO" id="GO:0005524">
    <property type="term" value="F:ATP binding"/>
    <property type="evidence" value="ECO:0007669"/>
    <property type="project" value="UniProtKB-KW"/>
</dbReference>
<reference evidence="6" key="1">
    <citation type="submission" date="2016-10" db="EMBL/GenBank/DDBJ databases">
        <authorList>
            <person name="Benchimol M."/>
            <person name="Almeida L.G."/>
            <person name="Vasconcelos A.T."/>
            <person name="Perreira-Neves A."/>
            <person name="Rosa I.A."/>
            <person name="Tasca T."/>
            <person name="Bogo M.R."/>
            <person name="de Souza W."/>
        </authorList>
    </citation>
    <scope>NUCLEOTIDE SEQUENCE [LARGE SCALE GENOMIC DNA]</scope>
    <source>
        <strain evidence="6">K</strain>
    </source>
</reference>
<dbReference type="OrthoDB" id="4062651at2759"/>
<dbReference type="GO" id="GO:0000045">
    <property type="term" value="P:autophagosome assembly"/>
    <property type="evidence" value="ECO:0007669"/>
    <property type="project" value="TreeGrafter"/>
</dbReference>
<evidence type="ECO:0000256" key="3">
    <source>
        <dbReference type="ARBA" id="ARBA00022777"/>
    </source>
</evidence>
<dbReference type="InterPro" id="IPR008271">
    <property type="entry name" value="Ser/Thr_kinase_AS"/>
</dbReference>
<dbReference type="InterPro" id="IPR006597">
    <property type="entry name" value="Sel1-like"/>
</dbReference>
<proteinExistence type="predicted"/>
<dbReference type="PROSITE" id="PS50011">
    <property type="entry name" value="PROTEIN_KINASE_DOM"/>
    <property type="match status" value="1"/>
</dbReference>
<dbReference type="SUPFAM" id="SSF81901">
    <property type="entry name" value="HCP-like"/>
    <property type="match status" value="2"/>
</dbReference>
<dbReference type="GO" id="GO:0016020">
    <property type="term" value="C:membrane"/>
    <property type="evidence" value="ECO:0007669"/>
    <property type="project" value="TreeGrafter"/>
</dbReference>
<keyword evidence="4" id="KW-0067">ATP-binding</keyword>
<dbReference type="Gene3D" id="1.10.510.10">
    <property type="entry name" value="Transferase(Phosphotransferase) domain 1"/>
    <property type="match status" value="1"/>
</dbReference>
<dbReference type="AlphaFoldDB" id="A0A1J4JSI0"/>
<keyword evidence="3" id="KW-0418">Kinase</keyword>
<gene>
    <name evidence="6" type="ORF">TRFO_07286</name>
</gene>
<organism evidence="6 7">
    <name type="scientific">Tritrichomonas foetus</name>
    <dbReference type="NCBI Taxonomy" id="1144522"/>
    <lineage>
        <taxon>Eukaryota</taxon>
        <taxon>Metamonada</taxon>
        <taxon>Parabasalia</taxon>
        <taxon>Tritrichomonadida</taxon>
        <taxon>Tritrichomonadidae</taxon>
        <taxon>Tritrichomonas</taxon>
    </lineage>
</organism>
<feature type="domain" description="Protein kinase" evidence="5">
    <location>
        <begin position="17"/>
        <end position="284"/>
    </location>
</feature>
<accession>A0A1J4JSI0</accession>
<dbReference type="Pfam" id="PF08238">
    <property type="entry name" value="Sel1"/>
    <property type="match status" value="3"/>
</dbReference>
<name>A0A1J4JSI0_9EUKA</name>
<comment type="caution">
    <text evidence="6">The sequence shown here is derived from an EMBL/GenBank/DDBJ whole genome shotgun (WGS) entry which is preliminary data.</text>
</comment>
<dbReference type="InterPro" id="IPR011990">
    <property type="entry name" value="TPR-like_helical_dom_sf"/>
</dbReference>
<dbReference type="Gene3D" id="1.25.40.10">
    <property type="entry name" value="Tetratricopeptide repeat domain"/>
    <property type="match status" value="1"/>
</dbReference>
<evidence type="ECO:0000256" key="1">
    <source>
        <dbReference type="ARBA" id="ARBA00022679"/>
    </source>
</evidence>
<dbReference type="InterPro" id="IPR000719">
    <property type="entry name" value="Prot_kinase_dom"/>
</dbReference>
<dbReference type="Proteomes" id="UP000179807">
    <property type="component" value="Unassembled WGS sequence"/>
</dbReference>
<protein>
    <recommendedName>
        <fullName evidence="5">Protein kinase domain-containing protein</fullName>
    </recommendedName>
</protein>
<keyword evidence="7" id="KW-1185">Reference proteome</keyword>
<evidence type="ECO:0000256" key="4">
    <source>
        <dbReference type="ARBA" id="ARBA00022840"/>
    </source>
</evidence>
<dbReference type="GO" id="GO:0004674">
    <property type="term" value="F:protein serine/threonine kinase activity"/>
    <property type="evidence" value="ECO:0007669"/>
    <property type="project" value="InterPro"/>
</dbReference>
<evidence type="ECO:0000256" key="2">
    <source>
        <dbReference type="ARBA" id="ARBA00022741"/>
    </source>
</evidence>
<keyword evidence="1" id="KW-0808">Transferase</keyword>
<dbReference type="VEuPathDB" id="TrichDB:TRFO_07286"/>
<dbReference type="GeneID" id="94828289"/>
<dbReference type="GO" id="GO:0010506">
    <property type="term" value="P:regulation of autophagy"/>
    <property type="evidence" value="ECO:0007669"/>
    <property type="project" value="InterPro"/>
</dbReference>
<sequence>MDTINALISTLFDMTRLEDPERIAAGNFGVVHRYIDKQTKQKIAVKTLKKGKLNDKHQGILYFFREVFNQIYGTHPAVVPLIGWNVFDSNNEPNLVIVMKYMENGTLEDLQKRHGIDDPIDPTTKTILMYGIAKAMKHLHKLKIIHRDLKSSNIFIDEKNYPYIADLGLAKIIPEDNLMSQQCGTPLYLAPEIFTTKEYSFAADVYSFSCIVYELIENHKVQFSRPIKTTYQIYNILKNGDHPVLRLANDEQKEFLEHIWCLSPNDRWSFAQIVDEIEKGKYWFPDTDEAQFKAYKTYLEKNEATLLFGSGGSKENKAIETLEDSKWGEILLSDDKSKINASFIHNVILAAQQDDKKAQELASMIYYIGHTVLKSPLLASYYSNQSDNQFLQMFSRQTSFPSKPNNCEIGEMYEGSGNYEDAVKYYQIAAETEKSLRAMWRWGHILIYHDIDCQIEEGIQLMQLAADNGESNACFELGKMYLTGEFVVIDIVKAIDYLKVASDNLHPDAPCLLGFAYSKVGDHENSRKFYSMAVEKFDDEEAKEALASLK</sequence>
<dbReference type="RefSeq" id="XP_068355231.1">
    <property type="nucleotide sequence ID" value="XM_068493585.1"/>
</dbReference>